<dbReference type="GO" id="GO:0016491">
    <property type="term" value="F:oxidoreductase activity"/>
    <property type="evidence" value="ECO:0007669"/>
    <property type="project" value="UniProtKB-KW"/>
</dbReference>
<proteinExistence type="inferred from homology"/>
<dbReference type="PANTHER" id="PTHR24320">
    <property type="entry name" value="RETINOL DEHYDROGENASE"/>
    <property type="match status" value="1"/>
</dbReference>
<dbReference type="SUPFAM" id="SSF51735">
    <property type="entry name" value="NAD(P)-binding Rossmann-fold domains"/>
    <property type="match status" value="1"/>
</dbReference>
<name>A0A3G8JM69_9ACTN</name>
<dbReference type="AlphaFoldDB" id="A0A3G8JM69"/>
<sequence>MRTLVMTGATRGIGQVAAGEILRRGTDIHLVVPARDGGPADFAEAMAEFGDRVTVVDADLASLESTRAAADSINRLLDDGSLPPLHGFAGNAGLQFVDVLHATTDGFEATFAVNVLANHVLLKGLHERFRSPARIVITVSDTHFGDFRHTGGMVPAPRWESPAILARTGAFANPESVTAGRTAYSTSKLAAIYLVHEWARRLPDRIDIVSYNPGFVPGTGLARAAGRRDRFIARRILPALAATPFADRVPVAGRKLADAILGVTSAPSGAYLDRTQVVPSSDESYDPDRERELWDFLEGVLAPHGQ</sequence>
<dbReference type="InterPro" id="IPR036291">
    <property type="entry name" value="NAD(P)-bd_dom_sf"/>
</dbReference>
<dbReference type="InterPro" id="IPR002347">
    <property type="entry name" value="SDR_fam"/>
</dbReference>
<dbReference type="OrthoDB" id="3237043at2"/>
<dbReference type="RefSeq" id="WP_124708725.1">
    <property type="nucleotide sequence ID" value="NZ_CP033972.1"/>
</dbReference>
<dbReference type="Gene3D" id="3.40.50.720">
    <property type="entry name" value="NAD(P)-binding Rossmann-like Domain"/>
    <property type="match status" value="1"/>
</dbReference>
<keyword evidence="2" id="KW-0560">Oxidoreductase</keyword>
<evidence type="ECO:0000256" key="2">
    <source>
        <dbReference type="ARBA" id="ARBA00023002"/>
    </source>
</evidence>
<reference evidence="3 4" key="1">
    <citation type="submission" date="2018-11" db="EMBL/GenBank/DDBJ databases">
        <title>Gordonia insulae sp. nov., isolated from an island soil.</title>
        <authorList>
            <person name="Kim Y.S."/>
            <person name="Kim S.B."/>
        </authorList>
    </citation>
    <scope>NUCLEOTIDE SEQUENCE [LARGE SCALE GENOMIC DNA]</scope>
    <source>
        <strain evidence="3 4">MMS17-SY073</strain>
    </source>
</reference>
<gene>
    <name evidence="3" type="ORF">D7316_02772</name>
</gene>
<dbReference type="EMBL" id="CP033972">
    <property type="protein sequence ID" value="AZG46171.1"/>
    <property type="molecule type" value="Genomic_DNA"/>
</dbReference>
<evidence type="ECO:0000256" key="1">
    <source>
        <dbReference type="ARBA" id="ARBA00006484"/>
    </source>
</evidence>
<comment type="similarity">
    <text evidence="1">Belongs to the short-chain dehydrogenases/reductases (SDR) family.</text>
</comment>
<keyword evidence="4" id="KW-1185">Reference proteome</keyword>
<evidence type="ECO:0000313" key="3">
    <source>
        <dbReference type="EMBL" id="AZG46171.1"/>
    </source>
</evidence>
<dbReference type="KEGG" id="gom:D7316_02772"/>
<dbReference type="Proteomes" id="UP000271469">
    <property type="component" value="Chromosome"/>
</dbReference>
<dbReference type="Pfam" id="PF00106">
    <property type="entry name" value="adh_short"/>
    <property type="match status" value="1"/>
</dbReference>
<organism evidence="3 4">
    <name type="scientific">Gordonia insulae</name>
    <dbReference type="NCBI Taxonomy" id="2420509"/>
    <lineage>
        <taxon>Bacteria</taxon>
        <taxon>Bacillati</taxon>
        <taxon>Actinomycetota</taxon>
        <taxon>Actinomycetes</taxon>
        <taxon>Mycobacteriales</taxon>
        <taxon>Gordoniaceae</taxon>
        <taxon>Gordonia</taxon>
    </lineage>
</organism>
<accession>A0A3G8JM69</accession>
<dbReference type="PANTHER" id="PTHR24320:SF148">
    <property type="entry name" value="NAD(P)-BINDING ROSSMANN-FOLD SUPERFAMILY PROTEIN"/>
    <property type="match status" value="1"/>
</dbReference>
<evidence type="ECO:0000313" key="4">
    <source>
        <dbReference type="Proteomes" id="UP000271469"/>
    </source>
</evidence>
<protein>
    <submittedName>
        <fullName evidence="3">Uncharacterized protein</fullName>
    </submittedName>
</protein>